<dbReference type="PANTHER" id="PTHR21052">
    <property type="entry name" value="SPERMATOGENESIS ASSOCIATED 11-RELATED"/>
    <property type="match status" value="1"/>
</dbReference>
<proteinExistence type="predicted"/>
<comment type="cofactor">
    <cofactor evidence="1">
        <name>Fe(2+)</name>
        <dbReference type="ChEBI" id="CHEBI:29033"/>
    </cofactor>
</comment>
<name>A0A914IAJ5_GLORO</name>
<protein>
    <submittedName>
        <fullName evidence="4">Alpha-ketoglutarate-dependent dioxygenase AlkB-like domain-containing protein</fullName>
    </submittedName>
</protein>
<dbReference type="SUPFAM" id="SSF51197">
    <property type="entry name" value="Clavaminate synthase-like"/>
    <property type="match status" value="1"/>
</dbReference>
<dbReference type="Gene3D" id="2.60.120.590">
    <property type="entry name" value="Alpha-ketoglutarate-dependent dioxygenase AlkB-like"/>
    <property type="match status" value="1"/>
</dbReference>
<accession>A0A914IAJ5</accession>
<dbReference type="InterPro" id="IPR032870">
    <property type="entry name" value="ALKBH7-like"/>
</dbReference>
<sequence>MSFTCRTKRALLRNLVIRRYFAQHFHPDSSKTSAKNAADVNLPSCSSPTPPNQNGHTNNNNNIHVHNREQWPAELLTNFLADCFVRSDFVSEEEEHQLLAEIYPHMKRMRWEDEHWDGQIHLYREPLIKRIWHTSFPPPFEPSPYVHILDLHQDGFIRPHLDKPRYCGRVISGLSLLSTAVMRMRHEDERLAQCCVADLLLSRRSLYRLCGSARYKFTHELLEGGCDDDKSRFGTHAVARERRIAVICREVPVPAAGNDNNNDGTAND</sequence>
<dbReference type="GO" id="GO:0006631">
    <property type="term" value="P:fatty acid metabolic process"/>
    <property type="evidence" value="ECO:0007669"/>
    <property type="project" value="TreeGrafter"/>
</dbReference>
<dbReference type="WBParaSite" id="Gr19_v10_g812.t1">
    <property type="protein sequence ID" value="Gr19_v10_g812.t1"/>
    <property type="gene ID" value="Gr19_v10_g812"/>
</dbReference>
<dbReference type="GO" id="GO:0006974">
    <property type="term" value="P:DNA damage response"/>
    <property type="evidence" value="ECO:0007669"/>
    <property type="project" value="InterPro"/>
</dbReference>
<evidence type="ECO:0000313" key="3">
    <source>
        <dbReference type="Proteomes" id="UP000887572"/>
    </source>
</evidence>
<feature type="region of interest" description="Disordered" evidence="2">
    <location>
        <begin position="28"/>
        <end position="63"/>
    </location>
</feature>
<keyword evidence="3" id="KW-1185">Reference proteome</keyword>
<dbReference type="InterPro" id="IPR037151">
    <property type="entry name" value="AlkB-like_sf"/>
</dbReference>
<dbReference type="GO" id="GO:0005759">
    <property type="term" value="C:mitochondrial matrix"/>
    <property type="evidence" value="ECO:0007669"/>
    <property type="project" value="TreeGrafter"/>
</dbReference>
<evidence type="ECO:0000256" key="1">
    <source>
        <dbReference type="ARBA" id="ARBA00001954"/>
    </source>
</evidence>
<reference evidence="4" key="1">
    <citation type="submission" date="2022-11" db="UniProtKB">
        <authorList>
            <consortium name="WormBaseParasite"/>
        </authorList>
    </citation>
    <scope>IDENTIFICATION</scope>
</reference>
<feature type="compositionally biased region" description="Low complexity" evidence="2">
    <location>
        <begin position="52"/>
        <end position="63"/>
    </location>
</feature>
<evidence type="ECO:0000256" key="2">
    <source>
        <dbReference type="SAM" id="MobiDB-lite"/>
    </source>
</evidence>
<dbReference type="Proteomes" id="UP000887572">
    <property type="component" value="Unplaced"/>
</dbReference>
<organism evidence="3 4">
    <name type="scientific">Globodera rostochiensis</name>
    <name type="common">Golden nematode worm</name>
    <name type="synonym">Heterodera rostochiensis</name>
    <dbReference type="NCBI Taxonomy" id="31243"/>
    <lineage>
        <taxon>Eukaryota</taxon>
        <taxon>Metazoa</taxon>
        <taxon>Ecdysozoa</taxon>
        <taxon>Nematoda</taxon>
        <taxon>Chromadorea</taxon>
        <taxon>Rhabditida</taxon>
        <taxon>Tylenchina</taxon>
        <taxon>Tylenchomorpha</taxon>
        <taxon>Tylenchoidea</taxon>
        <taxon>Heteroderidae</taxon>
        <taxon>Heteroderinae</taxon>
        <taxon>Globodera</taxon>
    </lineage>
</organism>
<dbReference type="AlphaFoldDB" id="A0A914IAJ5"/>
<evidence type="ECO:0000313" key="4">
    <source>
        <dbReference type="WBParaSite" id="Gr19_v10_g812.t1"/>
    </source>
</evidence>
<dbReference type="PANTHER" id="PTHR21052:SF0">
    <property type="entry name" value="ALPHA-KETOGLUTARATE-DEPENDENT DIOXYGENASE ALKB HOMOLOG 7, MITOCHONDRIAL"/>
    <property type="match status" value="1"/>
</dbReference>